<proteinExistence type="predicted"/>
<name>A0ABV3X676_9FIRM</name>
<sequence length="110" mass="12184">MKKCIAAFAALLVLCLVPGVSSAASPVSQDGYFKNIRLAGKVKIVEHFPDIKVKAVDYWPDLKVKLVSAFPDDVGEWQIVEFGEDFKIQFVEHFPDIKIKFVSAFPGVAN</sequence>
<feature type="domain" description="7(1) septoil knot" evidence="2">
    <location>
        <begin position="36"/>
        <end position="108"/>
    </location>
</feature>
<accession>A0ABV3X676</accession>
<protein>
    <recommendedName>
        <fullName evidence="2">7(1) septoil knot domain-containing protein</fullName>
    </recommendedName>
</protein>
<reference evidence="3 4" key="1">
    <citation type="submission" date="2023-04" db="EMBL/GenBank/DDBJ databases">
        <title>Genome Sequence of Selenomonas sputigena ATCC 33150.</title>
        <authorList>
            <person name="Miller D.P."/>
            <person name="Anvari S."/>
            <person name="Polson S.W."/>
            <person name="Macdonald M."/>
            <person name="Mcdowell J.V."/>
        </authorList>
    </citation>
    <scope>NUCLEOTIDE SEQUENCE [LARGE SCALE GENOMIC DNA]</scope>
    <source>
        <strain evidence="3 4">ATCC 33150</strain>
    </source>
</reference>
<feature type="signal peptide" evidence="1">
    <location>
        <begin position="1"/>
        <end position="23"/>
    </location>
</feature>
<keyword evidence="1" id="KW-0732">Signal</keyword>
<evidence type="ECO:0000256" key="1">
    <source>
        <dbReference type="SAM" id="SignalP"/>
    </source>
</evidence>
<dbReference type="RefSeq" id="WP_368846730.1">
    <property type="nucleotide sequence ID" value="NZ_CP194411.1"/>
</dbReference>
<dbReference type="Proteomes" id="UP001559623">
    <property type="component" value="Unassembled WGS sequence"/>
</dbReference>
<evidence type="ECO:0000259" key="2">
    <source>
        <dbReference type="Pfam" id="PF19647"/>
    </source>
</evidence>
<feature type="chain" id="PRO_5046200526" description="7(1) septoil knot domain-containing protein" evidence="1">
    <location>
        <begin position="24"/>
        <end position="110"/>
    </location>
</feature>
<gene>
    <name evidence="3" type="ORF">QCO44_04985</name>
</gene>
<organism evidence="3 4">
    <name type="scientific">Selenomonas sputigena</name>
    <dbReference type="NCBI Taxonomy" id="69823"/>
    <lineage>
        <taxon>Bacteria</taxon>
        <taxon>Bacillati</taxon>
        <taxon>Bacillota</taxon>
        <taxon>Negativicutes</taxon>
        <taxon>Selenomonadales</taxon>
        <taxon>Selenomonadaceae</taxon>
        <taxon>Selenomonas</taxon>
    </lineage>
</organism>
<evidence type="ECO:0000313" key="3">
    <source>
        <dbReference type="EMBL" id="MEX5284998.1"/>
    </source>
</evidence>
<comment type="caution">
    <text evidence="3">The sequence shown here is derived from an EMBL/GenBank/DDBJ whole genome shotgun (WGS) entry which is preliminary data.</text>
</comment>
<keyword evidence="4" id="KW-1185">Reference proteome</keyword>
<dbReference type="Pfam" id="PF19647">
    <property type="entry name" value="Septknot"/>
    <property type="match status" value="1"/>
</dbReference>
<dbReference type="InterPro" id="IPR046148">
    <property type="entry name" value="Septknot"/>
</dbReference>
<evidence type="ECO:0000313" key="4">
    <source>
        <dbReference type="Proteomes" id="UP001559623"/>
    </source>
</evidence>
<dbReference type="EMBL" id="JARVLH010000003">
    <property type="protein sequence ID" value="MEX5284998.1"/>
    <property type="molecule type" value="Genomic_DNA"/>
</dbReference>